<dbReference type="InterPro" id="IPR002355">
    <property type="entry name" value="Cu_oxidase_Cu_BS"/>
</dbReference>
<dbReference type="GO" id="GO:0016491">
    <property type="term" value="F:oxidoreductase activity"/>
    <property type="evidence" value="ECO:0007669"/>
    <property type="project" value="UniProtKB-KW"/>
</dbReference>
<dbReference type="InterPro" id="IPR011707">
    <property type="entry name" value="Cu-oxidase-like_N"/>
</dbReference>
<dbReference type="PANTHER" id="PTHR11709:SF2">
    <property type="entry name" value="MULTICOPPER OXIDASE LPR1"/>
    <property type="match status" value="1"/>
</dbReference>
<keyword evidence="2" id="KW-0479">Metal-binding</keyword>
<evidence type="ECO:0000259" key="4">
    <source>
        <dbReference type="Pfam" id="PF07731"/>
    </source>
</evidence>
<feature type="domain" description="Plastocyanin-like" evidence="4">
    <location>
        <begin position="428"/>
        <end position="532"/>
    </location>
</feature>
<evidence type="ECO:0000313" key="6">
    <source>
        <dbReference type="EMBL" id="CAE0476226.1"/>
    </source>
</evidence>
<dbReference type="SUPFAM" id="SSF49503">
    <property type="entry name" value="Cupredoxins"/>
    <property type="match status" value="2"/>
</dbReference>
<reference evidence="6" key="1">
    <citation type="submission" date="2021-01" db="EMBL/GenBank/DDBJ databases">
        <authorList>
            <person name="Corre E."/>
            <person name="Pelletier E."/>
            <person name="Niang G."/>
            <person name="Scheremetjew M."/>
            <person name="Finn R."/>
            <person name="Kale V."/>
            <person name="Holt S."/>
            <person name="Cochrane G."/>
            <person name="Meng A."/>
            <person name="Brown T."/>
            <person name="Cohen L."/>
        </authorList>
    </citation>
    <scope>NUCLEOTIDE SEQUENCE</scope>
    <source>
        <strain evidence="6">MM31A-1</strain>
    </source>
</reference>
<dbReference type="InterPro" id="IPR008972">
    <property type="entry name" value="Cupredoxin"/>
</dbReference>
<proteinExistence type="inferred from homology"/>
<organism evidence="6">
    <name type="scientific">Chaetoceros debilis</name>
    <dbReference type="NCBI Taxonomy" id="122233"/>
    <lineage>
        <taxon>Eukaryota</taxon>
        <taxon>Sar</taxon>
        <taxon>Stramenopiles</taxon>
        <taxon>Ochrophyta</taxon>
        <taxon>Bacillariophyta</taxon>
        <taxon>Coscinodiscophyceae</taxon>
        <taxon>Chaetocerotophycidae</taxon>
        <taxon>Chaetocerotales</taxon>
        <taxon>Chaetocerotaceae</taxon>
        <taxon>Chaetoceros</taxon>
    </lineage>
</organism>
<dbReference type="Pfam" id="PF07731">
    <property type="entry name" value="Cu-oxidase_2"/>
    <property type="match status" value="1"/>
</dbReference>
<feature type="domain" description="Plastocyanin-like" evidence="5">
    <location>
        <begin position="168"/>
        <end position="263"/>
    </location>
</feature>
<dbReference type="PANTHER" id="PTHR11709">
    <property type="entry name" value="MULTI-COPPER OXIDASE"/>
    <property type="match status" value="1"/>
</dbReference>
<evidence type="ECO:0000256" key="1">
    <source>
        <dbReference type="ARBA" id="ARBA00010609"/>
    </source>
</evidence>
<evidence type="ECO:0000256" key="3">
    <source>
        <dbReference type="ARBA" id="ARBA00023002"/>
    </source>
</evidence>
<dbReference type="GO" id="GO:0005507">
    <property type="term" value="F:copper ion binding"/>
    <property type="evidence" value="ECO:0007669"/>
    <property type="project" value="InterPro"/>
</dbReference>
<dbReference type="EMBL" id="HBIO01027437">
    <property type="protein sequence ID" value="CAE0476226.1"/>
    <property type="molecule type" value="Transcribed_RNA"/>
</dbReference>
<evidence type="ECO:0000256" key="2">
    <source>
        <dbReference type="ARBA" id="ARBA00022723"/>
    </source>
</evidence>
<evidence type="ECO:0008006" key="7">
    <source>
        <dbReference type="Google" id="ProtNLM"/>
    </source>
</evidence>
<comment type="similarity">
    <text evidence="1">Belongs to the multicopper oxidase family.</text>
</comment>
<sequence>MQTIGVPMLGIGTKQKTVAGLIFQGDAFGFGYHKYDRMNIDKSIDDVVNKCVRKCANDKRCTGFGFNINDRYDNRANGNCWFMTGEFKYVDGIYDPTHRTGVWIKELDPNSDFQNNTLIWKPSEEGAEFDFSAVLEFCYDDMKWDGDPRTNDVYGYRLSGQEECAGTAPLIRLKPGYKYRLTLRNTANPSIQTNLHTHGLHISGDGNADDVTRFVDGGKCLDYFWDIPDAYTGGTHWYHPHLHHSTNMQVAGGAFGMLIVDDNLELDGIPAYLKDEKLLQISKIGHVVKGNQHKNEVVNMTGNKWYRLRISMVDTKALAAKISFGSHCEVRKVANDGVWLSTVPAEPDNILYLTGASRADVAIRCQANSEITHTSLSTYSSTLVASIRIKGFEPQSSDPTPWSPRRSAGLMGLEGNVVAGKFEVVMLYPNLNESPYNPEKAIVDVLWDTVQEWTLFKTDRHPFHMHLYHMLVVTPGGCGIHEEGQFYDTIQAPRGAPCTVRFKTADFGQRLIFHCHVLKHEDAGMMNWALVTGEDMPINGGDPLQHECTAN</sequence>
<dbReference type="AlphaFoldDB" id="A0A7S3QFZ6"/>
<gene>
    <name evidence="6" type="ORF">CDEB00056_LOCUS21079</name>
</gene>
<dbReference type="PROSITE" id="PS00080">
    <property type="entry name" value="MULTICOPPER_OXIDASE2"/>
    <property type="match status" value="1"/>
</dbReference>
<dbReference type="Gene3D" id="2.60.40.420">
    <property type="entry name" value="Cupredoxins - blue copper proteins"/>
    <property type="match status" value="3"/>
</dbReference>
<dbReference type="InterPro" id="IPR011706">
    <property type="entry name" value="Cu-oxidase_C"/>
</dbReference>
<dbReference type="InterPro" id="IPR045087">
    <property type="entry name" value="Cu-oxidase_fam"/>
</dbReference>
<dbReference type="Pfam" id="PF07732">
    <property type="entry name" value="Cu-oxidase_3"/>
    <property type="match status" value="1"/>
</dbReference>
<protein>
    <recommendedName>
        <fullName evidence="7">Plastocyanin-like domain-containing protein</fullName>
    </recommendedName>
</protein>
<name>A0A7S3QFZ6_9STRA</name>
<evidence type="ECO:0000259" key="5">
    <source>
        <dbReference type="Pfam" id="PF07732"/>
    </source>
</evidence>
<accession>A0A7S3QFZ6</accession>
<keyword evidence="3" id="KW-0560">Oxidoreductase</keyword>